<keyword evidence="2" id="KW-0732">Signal</keyword>
<evidence type="ECO:0000313" key="3">
    <source>
        <dbReference type="EMBL" id="JAG40820.1"/>
    </source>
</evidence>
<evidence type="ECO:0000256" key="2">
    <source>
        <dbReference type="SAM" id="SignalP"/>
    </source>
</evidence>
<reference evidence="3" key="1">
    <citation type="journal article" date="2014" name="PLoS ONE">
        <title>Transcriptome-Based Identification of ABC Transporters in the Western Tarnished Plant Bug Lygus hesperus.</title>
        <authorList>
            <person name="Hull J.J."/>
            <person name="Chaney K."/>
            <person name="Geib S.M."/>
            <person name="Fabrick J.A."/>
            <person name="Brent C.S."/>
            <person name="Walsh D."/>
            <person name="Lavine L.C."/>
        </authorList>
    </citation>
    <scope>NUCLEOTIDE SEQUENCE</scope>
</reference>
<accession>A0A0A9ZFW9</accession>
<feature type="compositionally biased region" description="Polar residues" evidence="1">
    <location>
        <begin position="265"/>
        <end position="293"/>
    </location>
</feature>
<feature type="signal peptide" evidence="2">
    <location>
        <begin position="1"/>
        <end position="27"/>
    </location>
</feature>
<proteinExistence type="predicted"/>
<feature type="compositionally biased region" description="Basic and acidic residues" evidence="1">
    <location>
        <begin position="305"/>
        <end position="316"/>
    </location>
</feature>
<feature type="compositionally biased region" description="Polar residues" evidence="1">
    <location>
        <begin position="358"/>
        <end position="371"/>
    </location>
</feature>
<feature type="compositionally biased region" description="Basic and acidic residues" evidence="1">
    <location>
        <begin position="328"/>
        <end position="341"/>
    </location>
</feature>
<feature type="region of interest" description="Disordered" evidence="1">
    <location>
        <begin position="263"/>
        <end position="391"/>
    </location>
</feature>
<reference evidence="3" key="2">
    <citation type="submission" date="2014-07" db="EMBL/GenBank/DDBJ databases">
        <authorList>
            <person name="Hull J."/>
        </authorList>
    </citation>
    <scope>NUCLEOTIDE SEQUENCE</scope>
</reference>
<protein>
    <submittedName>
        <fullName evidence="3">ATPase synthesis protein 25, mitochondrial</fullName>
    </submittedName>
</protein>
<name>A0A0A9ZFW9_LYGHE</name>
<sequence>RIFSLKMWKASTMIVVALLFLGKTTQAGYFNDAALQGQSRSVESDIEPEIPAVSPMRNIRMLKSYILKILEEFFSFANNILLPDLTFRIGPLTIEASKGQLLDLTRSLINSVARFIGYEKRGGYRQLVKLTGVRVLYDKFMIKFGGREITRKLKLTLKENWLKMMVSLQRRLQCPLKFNVRRIIDNPLKAEVEECRFCPRFIQRMVEEAMGKIVHLFWDPIRTVIFWVFGLLNNTKGWVCFKQSIHISEIQFPTVKRDPLELESVSPNQKEGVSPQQQQWGDEQADTNPSSSSTEDHPYTMPNKDSQHSKPQERRHAQVYVSPPPSLTEEHPYTMLPKKDSQYSNLQSYRRKRGDSYLPSSTPEESINPTQLKDRRKLKLPVPNKKPHHQELREPEDLGYLSLIESEEVELPLSSEFHTNKIEPSFEQEVESQPANFPTLNLEQTPALMERLPHHFVPNFTEGVSQFKQGYSSPWFPSII</sequence>
<evidence type="ECO:0000256" key="1">
    <source>
        <dbReference type="SAM" id="MobiDB-lite"/>
    </source>
</evidence>
<gene>
    <name evidence="3" type="primary">ATP25</name>
    <name evidence="3" type="ORF">CM83_99130</name>
</gene>
<dbReference type="EMBL" id="GBHO01002784">
    <property type="protein sequence ID" value="JAG40820.1"/>
    <property type="molecule type" value="Transcribed_RNA"/>
</dbReference>
<organism evidence="3">
    <name type="scientific">Lygus hesperus</name>
    <name type="common">Western plant bug</name>
    <dbReference type="NCBI Taxonomy" id="30085"/>
    <lineage>
        <taxon>Eukaryota</taxon>
        <taxon>Metazoa</taxon>
        <taxon>Ecdysozoa</taxon>
        <taxon>Arthropoda</taxon>
        <taxon>Hexapoda</taxon>
        <taxon>Insecta</taxon>
        <taxon>Pterygota</taxon>
        <taxon>Neoptera</taxon>
        <taxon>Paraneoptera</taxon>
        <taxon>Hemiptera</taxon>
        <taxon>Heteroptera</taxon>
        <taxon>Panheteroptera</taxon>
        <taxon>Cimicomorpha</taxon>
        <taxon>Miridae</taxon>
        <taxon>Mirini</taxon>
        <taxon>Lygus</taxon>
    </lineage>
</organism>
<feature type="non-terminal residue" evidence="3">
    <location>
        <position position="1"/>
    </location>
</feature>
<dbReference type="AlphaFoldDB" id="A0A0A9ZFW9"/>
<feature type="chain" id="PRO_5002052821" evidence="2">
    <location>
        <begin position="28"/>
        <end position="480"/>
    </location>
</feature>